<proteinExistence type="predicted"/>
<organism evidence="1 2">
    <name type="scientific">Araneus ventricosus</name>
    <name type="common">Orbweaver spider</name>
    <name type="synonym">Epeira ventricosa</name>
    <dbReference type="NCBI Taxonomy" id="182803"/>
    <lineage>
        <taxon>Eukaryota</taxon>
        <taxon>Metazoa</taxon>
        <taxon>Ecdysozoa</taxon>
        <taxon>Arthropoda</taxon>
        <taxon>Chelicerata</taxon>
        <taxon>Arachnida</taxon>
        <taxon>Araneae</taxon>
        <taxon>Araneomorphae</taxon>
        <taxon>Entelegynae</taxon>
        <taxon>Araneoidea</taxon>
        <taxon>Araneidae</taxon>
        <taxon>Araneus</taxon>
    </lineage>
</organism>
<comment type="caution">
    <text evidence="1">The sequence shown here is derived from an EMBL/GenBank/DDBJ whole genome shotgun (WGS) entry which is preliminary data.</text>
</comment>
<dbReference type="EMBL" id="BGPR01027100">
    <property type="protein sequence ID" value="GBN97320.1"/>
    <property type="molecule type" value="Genomic_DNA"/>
</dbReference>
<keyword evidence="2" id="KW-1185">Reference proteome</keyword>
<dbReference type="Proteomes" id="UP000499080">
    <property type="component" value="Unassembled WGS sequence"/>
</dbReference>
<protein>
    <submittedName>
        <fullName evidence="1">Uncharacterized protein</fullName>
    </submittedName>
</protein>
<reference evidence="1 2" key="1">
    <citation type="journal article" date="2019" name="Sci. Rep.">
        <title>Orb-weaving spider Araneus ventricosus genome elucidates the spidroin gene catalogue.</title>
        <authorList>
            <person name="Kono N."/>
            <person name="Nakamura H."/>
            <person name="Ohtoshi R."/>
            <person name="Moran D.A.P."/>
            <person name="Shinohara A."/>
            <person name="Yoshida Y."/>
            <person name="Fujiwara M."/>
            <person name="Mori M."/>
            <person name="Tomita M."/>
            <person name="Arakawa K."/>
        </authorList>
    </citation>
    <scope>NUCLEOTIDE SEQUENCE [LARGE SCALE GENOMIC DNA]</scope>
</reference>
<accession>A0A4Y2TBF8</accession>
<dbReference type="AlphaFoldDB" id="A0A4Y2TBF8"/>
<gene>
    <name evidence="1" type="ORF">AVEN_34539_1</name>
</gene>
<evidence type="ECO:0000313" key="2">
    <source>
        <dbReference type="Proteomes" id="UP000499080"/>
    </source>
</evidence>
<evidence type="ECO:0000313" key="1">
    <source>
        <dbReference type="EMBL" id="GBN97320.1"/>
    </source>
</evidence>
<sequence>MIVCCRISPKNVPLFLLLPATGTTGFIPPRSTKFLKTWGSFGDAIVCGVYDTVYDILYCFGDVRGTNHGLCDICQLHELFPVCPLE</sequence>
<name>A0A4Y2TBF8_ARAVE</name>